<keyword evidence="1" id="KW-0732">Signal</keyword>
<dbReference type="PANTHER" id="PTHR43194:SF4">
    <property type="entry name" value="AB HYDROLASE-1 DOMAIN-CONTAINING PROTEIN"/>
    <property type="match status" value="1"/>
</dbReference>
<dbReference type="Gene3D" id="3.40.50.1820">
    <property type="entry name" value="alpha/beta hydrolase"/>
    <property type="match status" value="1"/>
</dbReference>
<dbReference type="RefSeq" id="WP_184098924.1">
    <property type="nucleotide sequence ID" value="NZ_JACHHN010000002.1"/>
</dbReference>
<feature type="signal peptide" evidence="1">
    <location>
        <begin position="1"/>
        <end position="30"/>
    </location>
</feature>
<dbReference type="PANTHER" id="PTHR43194">
    <property type="entry name" value="HYDROLASE ALPHA/BETA FOLD FAMILY"/>
    <property type="match status" value="1"/>
</dbReference>
<sequence>MYQRNFPSFGSAIKAGIFCSALIACTFASAAEQTPLIIKEQGSFAAGGSVATAPGAFDPRKPMDPAGQSYHGDHAYAFYEIPANARKYPIVMLHGAGQFSKTWETTSDGREGFQTIFLRRGFGVYLVDQPRRGDAGRSMVETTIKPTPDEQLWFNQFRIGLWPTCFPKVQFSCDPETLNQFFRAMTPNTGPYDENVISDGIAAIFKKTGPGILFTHSQGGGPGWLIAIKNANVKAIVAFEPGSSFVFPEGEVPPPIPSAFDTVKGAAVPLDRFLALTKIPILVIYGDNIPDHPVDLPAQDSWRARLEMAQLWRDTVNKHGGNVTLIHLPDIGIRGNTHFAFSDLNNVQIADLVSTFLAEKHLD</sequence>
<dbReference type="CDD" id="cd12810">
    <property type="entry name" value="Esterase_713_like-3"/>
    <property type="match status" value="1"/>
</dbReference>
<gene>
    <name evidence="3" type="ORF">HNQ50_001412</name>
</gene>
<dbReference type="Proteomes" id="UP000543030">
    <property type="component" value="Unassembled WGS sequence"/>
</dbReference>
<accession>A0A840RE87</accession>
<evidence type="ECO:0000256" key="1">
    <source>
        <dbReference type="SAM" id="SignalP"/>
    </source>
</evidence>
<comment type="caution">
    <text evidence="3">The sequence shown here is derived from an EMBL/GenBank/DDBJ whole genome shotgun (WGS) entry which is preliminary data.</text>
</comment>
<dbReference type="Pfam" id="PF12697">
    <property type="entry name" value="Abhydrolase_6"/>
    <property type="match status" value="1"/>
</dbReference>
<dbReference type="EMBL" id="JACHHN010000002">
    <property type="protein sequence ID" value="MBB5190690.1"/>
    <property type="molecule type" value="Genomic_DNA"/>
</dbReference>
<protein>
    <submittedName>
        <fullName evidence="3">Pimeloyl-ACP methyl ester carboxylesterase</fullName>
    </submittedName>
</protein>
<feature type="chain" id="PRO_5032774217" evidence="1">
    <location>
        <begin position="31"/>
        <end position="363"/>
    </location>
</feature>
<dbReference type="InterPro" id="IPR050228">
    <property type="entry name" value="Carboxylesterase_BioH"/>
</dbReference>
<reference evidence="3 4" key="1">
    <citation type="submission" date="2020-08" db="EMBL/GenBank/DDBJ databases">
        <title>Genomic Encyclopedia of Type Strains, Phase IV (KMG-IV): sequencing the most valuable type-strain genomes for metagenomic binning, comparative biology and taxonomic classification.</title>
        <authorList>
            <person name="Goeker M."/>
        </authorList>
    </citation>
    <scope>NUCLEOTIDE SEQUENCE [LARGE SCALE GENOMIC DNA]</scope>
    <source>
        <strain evidence="3 4">DSM 18233</strain>
    </source>
</reference>
<dbReference type="SUPFAM" id="SSF53474">
    <property type="entry name" value="alpha/beta-Hydrolases"/>
    <property type="match status" value="1"/>
</dbReference>
<organism evidence="3 4">
    <name type="scientific">Silvimonas terrae</name>
    <dbReference type="NCBI Taxonomy" id="300266"/>
    <lineage>
        <taxon>Bacteria</taxon>
        <taxon>Pseudomonadati</taxon>
        <taxon>Pseudomonadota</taxon>
        <taxon>Betaproteobacteria</taxon>
        <taxon>Neisseriales</taxon>
        <taxon>Chitinibacteraceae</taxon>
        <taxon>Silvimonas</taxon>
    </lineage>
</organism>
<evidence type="ECO:0000313" key="4">
    <source>
        <dbReference type="Proteomes" id="UP000543030"/>
    </source>
</evidence>
<name>A0A840RE87_9NEIS</name>
<keyword evidence="4" id="KW-1185">Reference proteome</keyword>
<dbReference type="AlphaFoldDB" id="A0A840RE87"/>
<dbReference type="InterPro" id="IPR000073">
    <property type="entry name" value="AB_hydrolase_1"/>
</dbReference>
<evidence type="ECO:0000313" key="3">
    <source>
        <dbReference type="EMBL" id="MBB5190690.1"/>
    </source>
</evidence>
<feature type="domain" description="AB hydrolase-1" evidence="2">
    <location>
        <begin position="90"/>
        <end position="306"/>
    </location>
</feature>
<dbReference type="PROSITE" id="PS51257">
    <property type="entry name" value="PROKAR_LIPOPROTEIN"/>
    <property type="match status" value="1"/>
</dbReference>
<proteinExistence type="predicted"/>
<dbReference type="InterPro" id="IPR029058">
    <property type="entry name" value="AB_hydrolase_fold"/>
</dbReference>
<evidence type="ECO:0000259" key="2">
    <source>
        <dbReference type="Pfam" id="PF12697"/>
    </source>
</evidence>